<reference evidence="1" key="1">
    <citation type="submission" date="2021-01" db="UniProtKB">
        <authorList>
            <consortium name="EnsemblPlants"/>
        </authorList>
    </citation>
    <scope>IDENTIFICATION</scope>
</reference>
<evidence type="ECO:0000313" key="2">
    <source>
        <dbReference type="Proteomes" id="UP000594263"/>
    </source>
</evidence>
<accession>A0A7N0ZVX0</accession>
<sequence>MILEMEEIKKEIWDLNGTSAPRLDGFTSVFYQACWDIIEVDLKNTADAYF</sequence>
<proteinExistence type="predicted"/>
<keyword evidence="2" id="KW-1185">Reference proteome</keyword>
<evidence type="ECO:0000313" key="1">
    <source>
        <dbReference type="EnsemblPlants" id="Kaladp0043s0031.1.v1.1.CDS.1"/>
    </source>
</evidence>
<dbReference type="AlphaFoldDB" id="A0A7N0ZVX0"/>
<dbReference type="EnsemblPlants" id="Kaladp0043s0031.1.v1.1">
    <property type="protein sequence ID" value="Kaladp0043s0031.1.v1.1.CDS.1"/>
    <property type="gene ID" value="Kaladp0043s0031.v1.1"/>
</dbReference>
<protein>
    <submittedName>
        <fullName evidence="1">Uncharacterized protein</fullName>
    </submittedName>
</protein>
<name>A0A7N0ZVX0_KALFE</name>
<dbReference type="Proteomes" id="UP000594263">
    <property type="component" value="Unplaced"/>
</dbReference>
<organism evidence="1 2">
    <name type="scientific">Kalanchoe fedtschenkoi</name>
    <name type="common">Lavender scallops</name>
    <name type="synonym">South American air plant</name>
    <dbReference type="NCBI Taxonomy" id="63787"/>
    <lineage>
        <taxon>Eukaryota</taxon>
        <taxon>Viridiplantae</taxon>
        <taxon>Streptophyta</taxon>
        <taxon>Embryophyta</taxon>
        <taxon>Tracheophyta</taxon>
        <taxon>Spermatophyta</taxon>
        <taxon>Magnoliopsida</taxon>
        <taxon>eudicotyledons</taxon>
        <taxon>Gunneridae</taxon>
        <taxon>Pentapetalae</taxon>
        <taxon>Saxifragales</taxon>
        <taxon>Crassulaceae</taxon>
        <taxon>Kalanchoe</taxon>
    </lineage>
</organism>
<dbReference type="Gramene" id="Kaladp0043s0031.1.v1.1">
    <property type="protein sequence ID" value="Kaladp0043s0031.1.v1.1.CDS.1"/>
    <property type="gene ID" value="Kaladp0043s0031.v1.1"/>
</dbReference>